<dbReference type="Proteomes" id="UP000002009">
    <property type="component" value="Chromosome 11"/>
</dbReference>
<dbReference type="OMA" id="DMCLDGY"/>
<sequence>MSTLALASAPVIRLASGRHAASTGRACPPRVHLAPRARPRRERRRRWRQFVNAAVDPDDVDHPGQDRDDYADWKAAKDDMSEAFKRAAAQAGRKEDFVVGAAPLDEQMLSRVMLQLLNNHARGVPAAPFLDKIKDDMCLDGYKSVLVGIGRTRQWALAREIVDWVRAQGLEQGRKGSEVLTSNWFVALIRRRVDDREWEAAVEVFEYMRDFDGVPSGECIEMFAQVTDHEGAMNSMTVTRCRRVGEWLAGSDAGRALWHLSFGTPGQAAPEAAPSRSVRIAMPTEEFDINGDIDKLREQFKDYLE</sequence>
<keyword evidence="2" id="KW-1185">Reference proteome</keyword>
<accession>C1EDQ8</accession>
<name>C1EDQ8_MICCC</name>
<gene>
    <name evidence="1" type="ORF">MICPUN_62357</name>
</gene>
<protein>
    <submittedName>
        <fullName evidence="1">Uncharacterized protein</fullName>
    </submittedName>
</protein>
<dbReference type="AlphaFoldDB" id="C1EDQ8"/>
<dbReference type="OrthoDB" id="497226at2759"/>
<proteinExistence type="predicted"/>
<dbReference type="GeneID" id="8247261"/>
<dbReference type="InParanoid" id="C1EDQ8"/>
<evidence type="ECO:0000313" key="1">
    <source>
        <dbReference type="EMBL" id="ACO66409.1"/>
    </source>
</evidence>
<evidence type="ECO:0000313" key="2">
    <source>
        <dbReference type="Proteomes" id="UP000002009"/>
    </source>
</evidence>
<dbReference type="RefSeq" id="XP_002505151.1">
    <property type="nucleotide sequence ID" value="XM_002505105.1"/>
</dbReference>
<dbReference type="EMBL" id="CP001330">
    <property type="protein sequence ID" value="ACO66409.1"/>
    <property type="molecule type" value="Genomic_DNA"/>
</dbReference>
<reference evidence="1 2" key="1">
    <citation type="journal article" date="2009" name="Science">
        <title>Green evolution and dynamic adaptations revealed by genomes of the marine picoeukaryotes Micromonas.</title>
        <authorList>
            <person name="Worden A.Z."/>
            <person name="Lee J.H."/>
            <person name="Mock T."/>
            <person name="Rouze P."/>
            <person name="Simmons M.P."/>
            <person name="Aerts A.L."/>
            <person name="Allen A.E."/>
            <person name="Cuvelier M.L."/>
            <person name="Derelle E."/>
            <person name="Everett M.V."/>
            <person name="Foulon E."/>
            <person name="Grimwood J."/>
            <person name="Gundlach H."/>
            <person name="Henrissat B."/>
            <person name="Napoli C."/>
            <person name="McDonald S.M."/>
            <person name="Parker M.S."/>
            <person name="Rombauts S."/>
            <person name="Salamov A."/>
            <person name="Von Dassow P."/>
            <person name="Badger J.H."/>
            <person name="Coutinho P.M."/>
            <person name="Demir E."/>
            <person name="Dubchak I."/>
            <person name="Gentemann C."/>
            <person name="Eikrem W."/>
            <person name="Gready J.E."/>
            <person name="John U."/>
            <person name="Lanier W."/>
            <person name="Lindquist E.A."/>
            <person name="Lucas S."/>
            <person name="Mayer K.F."/>
            <person name="Moreau H."/>
            <person name="Not F."/>
            <person name="Otillar R."/>
            <person name="Panaud O."/>
            <person name="Pangilinan J."/>
            <person name="Paulsen I."/>
            <person name="Piegu B."/>
            <person name="Poliakov A."/>
            <person name="Robbens S."/>
            <person name="Schmutz J."/>
            <person name="Toulza E."/>
            <person name="Wyss T."/>
            <person name="Zelensky A."/>
            <person name="Zhou K."/>
            <person name="Armbrust E.V."/>
            <person name="Bhattacharya D."/>
            <person name="Goodenough U.W."/>
            <person name="Van de Peer Y."/>
            <person name="Grigoriev I.V."/>
        </authorList>
    </citation>
    <scope>NUCLEOTIDE SEQUENCE [LARGE SCALE GENOMIC DNA]</scope>
    <source>
        <strain evidence="2">RCC299 / NOUM17</strain>
    </source>
</reference>
<dbReference type="KEGG" id="mis:MICPUN_62357"/>
<organism evidence="1 2">
    <name type="scientific">Micromonas commoda (strain RCC299 / NOUM17 / CCMP2709)</name>
    <name type="common">Picoplanktonic green alga</name>
    <dbReference type="NCBI Taxonomy" id="296587"/>
    <lineage>
        <taxon>Eukaryota</taxon>
        <taxon>Viridiplantae</taxon>
        <taxon>Chlorophyta</taxon>
        <taxon>Mamiellophyceae</taxon>
        <taxon>Mamiellales</taxon>
        <taxon>Mamiellaceae</taxon>
        <taxon>Micromonas</taxon>
    </lineage>
</organism>